<dbReference type="InterPro" id="IPR036278">
    <property type="entry name" value="Sialidase_sf"/>
</dbReference>
<protein>
    <submittedName>
        <fullName evidence="3">Exo-alpha-sialidase</fullName>
    </submittedName>
</protein>
<dbReference type="AlphaFoldDB" id="A0A939JXP9"/>
<name>A0A939JXP9_9BACT</name>
<dbReference type="CDD" id="cd15482">
    <property type="entry name" value="Sialidase_non-viral"/>
    <property type="match status" value="1"/>
</dbReference>
<dbReference type="RefSeq" id="WP_207335220.1">
    <property type="nucleotide sequence ID" value="NZ_JAFMYU010000006.1"/>
</dbReference>
<dbReference type="InterPro" id="IPR011040">
    <property type="entry name" value="Sialidase"/>
</dbReference>
<feature type="compositionally biased region" description="Low complexity" evidence="1">
    <location>
        <begin position="116"/>
        <end position="127"/>
    </location>
</feature>
<keyword evidence="4" id="KW-1185">Reference proteome</keyword>
<evidence type="ECO:0000313" key="3">
    <source>
        <dbReference type="EMBL" id="MBO0931254.1"/>
    </source>
</evidence>
<comment type="caution">
    <text evidence="3">The sequence shown here is derived from an EMBL/GenBank/DDBJ whole genome shotgun (WGS) entry which is preliminary data.</text>
</comment>
<reference evidence="3 4" key="1">
    <citation type="submission" date="2021-03" db="EMBL/GenBank/DDBJ databases">
        <title>Fibrella sp. HMF5036 genome sequencing and assembly.</title>
        <authorList>
            <person name="Kang H."/>
            <person name="Kim H."/>
            <person name="Bae S."/>
            <person name="Joh K."/>
        </authorList>
    </citation>
    <scope>NUCLEOTIDE SEQUENCE [LARGE SCALE GENOMIC DNA]</scope>
    <source>
        <strain evidence="3 4">HMF5036</strain>
    </source>
</reference>
<gene>
    <name evidence="3" type="ORF">J2I48_09630</name>
</gene>
<sequence>MRSLSVLSLAVALLTQPGYGRPGNPLVADDTRAVATPMLTQTKNGQVLLSWTEKDPSGLVSLYTARSADAGKTFSEKALVYAANGLGNSRLMKPRILVQPTGTLVAVFVLRTETTPATTTPAAPAPAEHNHAGMNHGDMKPTEAPKPAPPTGERGGRPGRGPATTQIMVASSTDNGQTWTAPKAVDSDPTPNLLRGFFDAAVLPNGELAIAYLKDVAGSTKHEERNLRLVVTKNGQFQPERIIDPVACDCCNVGLLVDANGALNVYYRDNNDDIRDMSRMVSTDNGLTFSSPKTIYADNWKINGCPHSGPAAIKMGNSALVAWYSGTTNNTAGLRVVTQAGERLAVIEEPSAKNASLVEASGAGVLLWDQVRSTTETPTSAIAYRTFRGGKSSETKWLADSDQGQNASGLVVNNQLIVAYELKRPGKPNALQLGYVSL</sequence>
<dbReference type="Gene3D" id="2.120.10.10">
    <property type="match status" value="2"/>
</dbReference>
<dbReference type="SUPFAM" id="SSF50939">
    <property type="entry name" value="Sialidases"/>
    <property type="match status" value="1"/>
</dbReference>
<accession>A0A939JXP9</accession>
<proteinExistence type="predicted"/>
<evidence type="ECO:0000259" key="2">
    <source>
        <dbReference type="Pfam" id="PF13088"/>
    </source>
</evidence>
<evidence type="ECO:0000313" key="4">
    <source>
        <dbReference type="Proteomes" id="UP000664795"/>
    </source>
</evidence>
<feature type="domain" description="Sialidase" evidence="2">
    <location>
        <begin position="161"/>
        <end position="331"/>
    </location>
</feature>
<dbReference type="Pfam" id="PF13088">
    <property type="entry name" value="BNR_2"/>
    <property type="match status" value="1"/>
</dbReference>
<feature type="region of interest" description="Disordered" evidence="1">
    <location>
        <begin position="116"/>
        <end position="162"/>
    </location>
</feature>
<evidence type="ECO:0000256" key="1">
    <source>
        <dbReference type="SAM" id="MobiDB-lite"/>
    </source>
</evidence>
<dbReference type="Proteomes" id="UP000664795">
    <property type="component" value="Unassembled WGS sequence"/>
</dbReference>
<dbReference type="EMBL" id="JAFMYU010000006">
    <property type="protein sequence ID" value="MBO0931254.1"/>
    <property type="molecule type" value="Genomic_DNA"/>
</dbReference>
<organism evidence="3 4">
    <name type="scientific">Fibrella aquatilis</name>
    <dbReference type="NCBI Taxonomy" id="2817059"/>
    <lineage>
        <taxon>Bacteria</taxon>
        <taxon>Pseudomonadati</taxon>
        <taxon>Bacteroidota</taxon>
        <taxon>Cytophagia</taxon>
        <taxon>Cytophagales</taxon>
        <taxon>Spirosomataceae</taxon>
        <taxon>Fibrella</taxon>
    </lineage>
</organism>